<dbReference type="GO" id="GO:0009243">
    <property type="term" value="P:O antigen biosynthetic process"/>
    <property type="evidence" value="ECO:0007669"/>
    <property type="project" value="InterPro"/>
</dbReference>
<dbReference type="GO" id="GO:0047343">
    <property type="term" value="F:glucose-1-phosphate cytidylyltransferase activity"/>
    <property type="evidence" value="ECO:0007669"/>
    <property type="project" value="InterPro"/>
</dbReference>
<keyword evidence="3" id="KW-1185">Reference proteome</keyword>
<dbReference type="OrthoDB" id="9814110at2"/>
<dbReference type="InterPro" id="IPR046981">
    <property type="entry name" value="G1P_cyt_trans"/>
</dbReference>
<evidence type="ECO:0000259" key="1">
    <source>
        <dbReference type="Pfam" id="PF00483"/>
    </source>
</evidence>
<dbReference type="InterPro" id="IPR013446">
    <property type="entry name" value="G1P_cyt_trans-like"/>
</dbReference>
<keyword evidence="2" id="KW-0548">Nucleotidyltransferase</keyword>
<dbReference type="Proteomes" id="UP000217210">
    <property type="component" value="Chromosome"/>
</dbReference>
<proteinExistence type="predicted"/>
<accession>A0A249L5S7</accession>
<dbReference type="NCBIfam" id="TIGR02623">
    <property type="entry name" value="G1P_cyt_trans"/>
    <property type="match status" value="1"/>
</dbReference>
<organism evidence="2 3">
    <name type="scientific">Candidatus Nanopelagicus abundans</name>
    <dbReference type="NCBI Taxonomy" id="1884916"/>
    <lineage>
        <taxon>Bacteria</taxon>
        <taxon>Bacillati</taxon>
        <taxon>Actinomycetota</taxon>
        <taxon>Actinomycetes</taxon>
        <taxon>Candidatus Nanopelagicales</taxon>
        <taxon>Candidatus Nanopelagicaceae</taxon>
        <taxon>Candidatus Nanopelagicus</taxon>
    </lineage>
</organism>
<dbReference type="PANTHER" id="PTHR47183">
    <property type="entry name" value="GLUCOSE-1-PHOSPHATE CYTIDYLYLTRANSFERASE-RELATED"/>
    <property type="match status" value="1"/>
</dbReference>
<dbReference type="SUPFAM" id="SSF53448">
    <property type="entry name" value="Nucleotide-diphospho-sugar transferases"/>
    <property type="match status" value="1"/>
</dbReference>
<dbReference type="PANTHER" id="PTHR47183:SF1">
    <property type="entry name" value="GLUCOSE-1-PHOSPHATE CYTIDYLYLTRANSFERASE"/>
    <property type="match status" value="1"/>
</dbReference>
<dbReference type="RefSeq" id="WP_095688584.1">
    <property type="nucleotide sequence ID" value="NZ_CP016779.1"/>
</dbReference>
<dbReference type="InterPro" id="IPR005835">
    <property type="entry name" value="NTP_transferase_dom"/>
</dbReference>
<sequence>MQTVIFAGGLGTRLREETEYKPKPMIRIGGYPIIWHIMKRYAKFGHKDFIACLGYRGDAIREYFLNFHEMSNDCTITLGKDSKIDVHESTGDLNWNITLAETGENTLTGGRLLKVKKYISGKTFMCTYGDGLADVDITKLLDFHKSHGKIATLTAVKPMSRFGVLETNDNGTISSFKEKPQVEDWVNSGFFVFNMDVFNILSENCALETEPLNKLVELGELMAFKHHGFFQAMDTYREMQLLNGLWDSGNIPWEK</sequence>
<evidence type="ECO:0000313" key="2">
    <source>
        <dbReference type="EMBL" id="ASY24326.1"/>
    </source>
</evidence>
<gene>
    <name evidence="2" type="ORF">B1sIIB91_05490</name>
</gene>
<dbReference type="CDD" id="cd02524">
    <property type="entry name" value="G1P_cytidylyltransferase"/>
    <property type="match status" value="1"/>
</dbReference>
<dbReference type="KEGG" id="nab:B1sIIB91_05490"/>
<reference evidence="2 3" key="1">
    <citation type="submission" date="2016-07" db="EMBL/GenBank/DDBJ databases">
        <title>High microdiversification within the ubiquitous acI lineage of Actinobacteria.</title>
        <authorList>
            <person name="Neuenschwander S.M."/>
            <person name="Salcher M."/>
            <person name="Ghai R."/>
            <person name="Pernthaler J."/>
        </authorList>
    </citation>
    <scope>NUCLEOTIDE SEQUENCE [LARGE SCALE GENOMIC DNA]</scope>
    <source>
        <strain evidence="2">MMS-IIB-91</strain>
    </source>
</reference>
<keyword evidence="2" id="KW-0808">Transferase</keyword>
<dbReference type="EMBL" id="CP016779">
    <property type="protein sequence ID" value="ASY24326.1"/>
    <property type="molecule type" value="Genomic_DNA"/>
</dbReference>
<evidence type="ECO:0000313" key="3">
    <source>
        <dbReference type="Proteomes" id="UP000217210"/>
    </source>
</evidence>
<dbReference type="AlphaFoldDB" id="A0A249L5S7"/>
<dbReference type="Pfam" id="PF00483">
    <property type="entry name" value="NTP_transferase"/>
    <property type="match status" value="1"/>
</dbReference>
<name>A0A249L5S7_9ACTN</name>
<dbReference type="InterPro" id="IPR029044">
    <property type="entry name" value="Nucleotide-diphossugar_trans"/>
</dbReference>
<dbReference type="Gene3D" id="3.90.550.10">
    <property type="entry name" value="Spore Coat Polysaccharide Biosynthesis Protein SpsA, Chain A"/>
    <property type="match status" value="1"/>
</dbReference>
<feature type="domain" description="Nucleotidyl transferase" evidence="1">
    <location>
        <begin position="3"/>
        <end position="203"/>
    </location>
</feature>
<protein>
    <submittedName>
        <fullName evidence="2">Glucose-1-phosphate cytidylyltransferase</fullName>
    </submittedName>
</protein>